<name>A0A8T0INT5_CERPU</name>
<dbReference type="Proteomes" id="UP000822688">
    <property type="component" value="Chromosome 2"/>
</dbReference>
<sequence length="57" mass="6308">MLIGPRPHANALSAESEGSDVAPPIHNTSCCYHRFVPQWFGRLPGREHGRQLQCPGQ</sequence>
<proteinExistence type="predicted"/>
<evidence type="ECO:0000256" key="1">
    <source>
        <dbReference type="SAM" id="MobiDB-lite"/>
    </source>
</evidence>
<keyword evidence="3" id="KW-1185">Reference proteome</keyword>
<evidence type="ECO:0000313" key="3">
    <source>
        <dbReference type="Proteomes" id="UP000822688"/>
    </source>
</evidence>
<gene>
    <name evidence="2" type="ORF">KC19_2G010000</name>
</gene>
<reference evidence="2" key="1">
    <citation type="submission" date="2020-06" db="EMBL/GenBank/DDBJ databases">
        <title>WGS assembly of Ceratodon purpureus strain R40.</title>
        <authorList>
            <person name="Carey S.B."/>
            <person name="Jenkins J."/>
            <person name="Shu S."/>
            <person name="Lovell J.T."/>
            <person name="Sreedasyam A."/>
            <person name="Maumus F."/>
            <person name="Tiley G.P."/>
            <person name="Fernandez-Pozo N."/>
            <person name="Barry K."/>
            <person name="Chen C."/>
            <person name="Wang M."/>
            <person name="Lipzen A."/>
            <person name="Daum C."/>
            <person name="Saski C.A."/>
            <person name="Payton A.C."/>
            <person name="Mcbreen J.C."/>
            <person name="Conrad R.E."/>
            <person name="Kollar L.M."/>
            <person name="Olsson S."/>
            <person name="Huttunen S."/>
            <person name="Landis J.B."/>
            <person name="Wickett N.J."/>
            <person name="Johnson M.G."/>
            <person name="Rensing S.A."/>
            <person name="Grimwood J."/>
            <person name="Schmutz J."/>
            <person name="Mcdaniel S.F."/>
        </authorList>
    </citation>
    <scope>NUCLEOTIDE SEQUENCE</scope>
    <source>
        <strain evidence="2">R40</strain>
    </source>
</reference>
<comment type="caution">
    <text evidence="2">The sequence shown here is derived from an EMBL/GenBank/DDBJ whole genome shotgun (WGS) entry which is preliminary data.</text>
</comment>
<dbReference type="AlphaFoldDB" id="A0A8T0INT5"/>
<dbReference type="EMBL" id="CM026422">
    <property type="protein sequence ID" value="KAG0585414.1"/>
    <property type="molecule type" value="Genomic_DNA"/>
</dbReference>
<accession>A0A8T0INT5</accession>
<organism evidence="2 3">
    <name type="scientific">Ceratodon purpureus</name>
    <name type="common">Fire moss</name>
    <name type="synonym">Dicranum purpureum</name>
    <dbReference type="NCBI Taxonomy" id="3225"/>
    <lineage>
        <taxon>Eukaryota</taxon>
        <taxon>Viridiplantae</taxon>
        <taxon>Streptophyta</taxon>
        <taxon>Embryophyta</taxon>
        <taxon>Bryophyta</taxon>
        <taxon>Bryophytina</taxon>
        <taxon>Bryopsida</taxon>
        <taxon>Dicranidae</taxon>
        <taxon>Pseudoditrichales</taxon>
        <taxon>Ditrichaceae</taxon>
        <taxon>Ceratodon</taxon>
    </lineage>
</organism>
<feature type="region of interest" description="Disordered" evidence="1">
    <location>
        <begin position="1"/>
        <end position="22"/>
    </location>
</feature>
<protein>
    <submittedName>
        <fullName evidence="2">Uncharacterized protein</fullName>
    </submittedName>
</protein>
<evidence type="ECO:0000313" key="2">
    <source>
        <dbReference type="EMBL" id="KAG0585414.1"/>
    </source>
</evidence>